<name>A0A1G5JZC7_9HYPH</name>
<reference evidence="3 4" key="1">
    <citation type="submission" date="2016-10" db="EMBL/GenBank/DDBJ databases">
        <authorList>
            <person name="de Groot N.N."/>
        </authorList>
    </citation>
    <scope>NUCLEOTIDE SEQUENCE [LARGE SCALE GENOMIC DNA]</scope>
    <source>
        <strain evidence="3 4">CGMCC 1.7666</strain>
    </source>
</reference>
<accession>A0A1G5JZC7</accession>
<keyword evidence="4" id="KW-1185">Reference proteome</keyword>
<feature type="signal peptide" evidence="1">
    <location>
        <begin position="1"/>
        <end position="26"/>
    </location>
</feature>
<dbReference type="OrthoDB" id="9770043at2"/>
<protein>
    <submittedName>
        <fullName evidence="3">Glucose/arabinose dehydrogenase, beta-propeller fold</fullName>
    </submittedName>
</protein>
<dbReference type="EMBL" id="FMVJ01000008">
    <property type="protein sequence ID" value="SCY92959.1"/>
    <property type="molecule type" value="Genomic_DNA"/>
</dbReference>
<keyword evidence="1" id="KW-0732">Signal</keyword>
<dbReference type="Gene3D" id="2.120.10.30">
    <property type="entry name" value="TolB, C-terminal domain"/>
    <property type="match status" value="1"/>
</dbReference>
<feature type="chain" id="PRO_5011471668" evidence="1">
    <location>
        <begin position="27"/>
        <end position="393"/>
    </location>
</feature>
<evidence type="ECO:0000259" key="2">
    <source>
        <dbReference type="Pfam" id="PF07995"/>
    </source>
</evidence>
<dbReference type="Proteomes" id="UP000199569">
    <property type="component" value="Unassembled WGS sequence"/>
</dbReference>
<dbReference type="AlphaFoldDB" id="A0A1G5JZC7"/>
<evidence type="ECO:0000256" key="1">
    <source>
        <dbReference type="SAM" id="SignalP"/>
    </source>
</evidence>
<gene>
    <name evidence="3" type="ORF">SAMN02927923_02885</name>
</gene>
<dbReference type="STRING" id="549386.SAMN02927923_02885"/>
<dbReference type="RefSeq" id="WP_091135729.1">
    <property type="nucleotide sequence ID" value="NZ_FMVJ01000008.1"/>
</dbReference>
<evidence type="ECO:0000313" key="4">
    <source>
        <dbReference type="Proteomes" id="UP000199569"/>
    </source>
</evidence>
<dbReference type="PANTHER" id="PTHR19328:SF75">
    <property type="entry name" value="ALDOSE SUGAR DEHYDROGENASE YLII"/>
    <property type="match status" value="1"/>
</dbReference>
<feature type="domain" description="Glucose/Sorbosone dehydrogenase" evidence="2">
    <location>
        <begin position="53"/>
        <end position="376"/>
    </location>
</feature>
<dbReference type="InterPro" id="IPR012938">
    <property type="entry name" value="Glc/Sorbosone_DH"/>
</dbReference>
<organism evidence="3 4">
    <name type="scientific">Microvirga guangxiensis</name>
    <dbReference type="NCBI Taxonomy" id="549386"/>
    <lineage>
        <taxon>Bacteria</taxon>
        <taxon>Pseudomonadati</taxon>
        <taxon>Pseudomonadota</taxon>
        <taxon>Alphaproteobacteria</taxon>
        <taxon>Hyphomicrobiales</taxon>
        <taxon>Methylobacteriaceae</taxon>
        <taxon>Microvirga</taxon>
    </lineage>
</organism>
<dbReference type="InterPro" id="IPR011042">
    <property type="entry name" value="6-blade_b-propeller_TolB-like"/>
</dbReference>
<dbReference type="Pfam" id="PF07995">
    <property type="entry name" value="GSDH"/>
    <property type="match status" value="1"/>
</dbReference>
<sequence>MFNQRRLTHRLAIGFLISLAAGPASAVPGDDGAPILPETSDGLIPVRVAGPFEFPWSIGFLPDGLFLVTEKPGRLRLVRPGSRPREIMGLPAIRTGDQGGLLDVAVDPDFTRTGTVYLSYTHGTQDASTVRILKARLELKTRRLLDQAVLFESDPPASANEQLGGRLALTSDGFLFLSLGDRWEPQRAQDLSDHAGSIIRIRTDGSVPDTNPFVAVPGAKPEIWSYGHRNPQGLVGDDRTGALWATEHGPQGGDELNLIQPGRNYGWPLVSHGLNYDGSPVGSGIAVAPEIEGPAYVWVPSIAPSGLTMLRDGEQASIVSGALAGQMVVRLSIAGNSVIAEQRLLEGILGRVRDVRLGPDGSLYAITDDPEGHLYRLLPATEQARRASGRPPL</sequence>
<evidence type="ECO:0000313" key="3">
    <source>
        <dbReference type="EMBL" id="SCY92959.1"/>
    </source>
</evidence>
<proteinExistence type="predicted"/>
<dbReference type="SUPFAM" id="SSF50952">
    <property type="entry name" value="Soluble quinoprotein glucose dehydrogenase"/>
    <property type="match status" value="1"/>
</dbReference>
<dbReference type="PANTHER" id="PTHR19328">
    <property type="entry name" value="HEDGEHOG-INTERACTING PROTEIN"/>
    <property type="match status" value="1"/>
</dbReference>
<dbReference type="InterPro" id="IPR011041">
    <property type="entry name" value="Quinoprot_gluc/sorb_DH_b-prop"/>
</dbReference>